<name>A0A2G8YBJ2_TOXGO</name>
<reference evidence="3 4" key="1">
    <citation type="journal article" date="2016" name="Nat. Commun.">
        <title>Local admixture of amplified and diversified secreted pathogenesis determinants shapes mosaic Toxoplasma gondii genomes.</title>
        <authorList>
            <person name="Lorenzi H."/>
            <person name="Khan A."/>
            <person name="Behnke M.S."/>
            <person name="Namasivayam S."/>
            <person name="Swapna L.S."/>
            <person name="Hadjithomas M."/>
            <person name="Karamycheva S."/>
            <person name="Pinney D."/>
            <person name="Brunk B.P."/>
            <person name="Ajioka J.W."/>
            <person name="Ajzenberg D."/>
            <person name="Boothroyd J.C."/>
            <person name="Boyle J.P."/>
            <person name="Darde M.L."/>
            <person name="Diaz-Miranda M.A."/>
            <person name="Dubey J.P."/>
            <person name="Fritz H.M."/>
            <person name="Gennari S.M."/>
            <person name="Gregory B.D."/>
            <person name="Kim K."/>
            <person name="Saeij J.P."/>
            <person name="Su C."/>
            <person name="White M.W."/>
            <person name="Zhu X.Q."/>
            <person name="Howe D.K."/>
            <person name="Rosenthal B.M."/>
            <person name="Grigg M.E."/>
            <person name="Parkinson J."/>
            <person name="Liu L."/>
            <person name="Kissinger J.C."/>
            <person name="Roos D.S."/>
            <person name="Sibley L.D."/>
        </authorList>
    </citation>
    <scope>NUCLEOTIDE SEQUENCE [LARGE SCALE GENOMIC DNA]</scope>
    <source>
        <strain evidence="3 4">COUG</strain>
    </source>
</reference>
<feature type="transmembrane region" description="Helical" evidence="2">
    <location>
        <begin position="123"/>
        <end position="145"/>
    </location>
</feature>
<keyword evidence="2" id="KW-0472">Membrane</keyword>
<evidence type="ECO:0000313" key="4">
    <source>
        <dbReference type="Proteomes" id="UP000236343"/>
    </source>
</evidence>
<evidence type="ECO:0000256" key="2">
    <source>
        <dbReference type="SAM" id="Phobius"/>
    </source>
</evidence>
<dbReference type="AlphaFoldDB" id="A0A2G8YBJ2"/>
<accession>A0A2G8YBJ2</accession>
<dbReference type="EMBL" id="AGQR02000346">
    <property type="protein sequence ID" value="PIM04613.1"/>
    <property type="molecule type" value="Genomic_DNA"/>
</dbReference>
<feature type="compositionally biased region" description="Basic and acidic residues" evidence="1">
    <location>
        <begin position="1"/>
        <end position="10"/>
    </location>
</feature>
<evidence type="ECO:0000313" key="3">
    <source>
        <dbReference type="EMBL" id="PIM04613.1"/>
    </source>
</evidence>
<protein>
    <submittedName>
        <fullName evidence="3">Putative transmembrane protein</fullName>
    </submittedName>
</protein>
<dbReference type="Proteomes" id="UP000236343">
    <property type="component" value="Unassembled WGS sequence"/>
</dbReference>
<dbReference type="VEuPathDB" id="ToxoDB:TGCOUG_391510"/>
<sequence>MRRGREDKRPSGARQRKLTTLPRERPCSGQGGCRKKTWFFPSTLFFLGQHRHCALRGRWAHRDDTLHTERPAACSGRRRRNIRAAGSSSEFFLARDAVQFVWNFSVLLDTKCFFRQALLRKTLLTSALFSAVVYLHFGLPILAVFQRPPSPSPGLGVQGDIDVSPVSWIIVLVCCLRSSLWFQEGSSSLIQDNTVCSELRCALQRRSSLPRRTTCSELAFRQ</sequence>
<gene>
    <name evidence="3" type="ORF">TGCOUG_391510</name>
</gene>
<proteinExistence type="predicted"/>
<organism evidence="3 4">
    <name type="scientific">Toxoplasma gondii COUG</name>
    <dbReference type="NCBI Taxonomy" id="1074873"/>
    <lineage>
        <taxon>Eukaryota</taxon>
        <taxon>Sar</taxon>
        <taxon>Alveolata</taxon>
        <taxon>Apicomplexa</taxon>
        <taxon>Conoidasida</taxon>
        <taxon>Coccidia</taxon>
        <taxon>Eucoccidiorida</taxon>
        <taxon>Eimeriorina</taxon>
        <taxon>Sarcocystidae</taxon>
        <taxon>Toxoplasma</taxon>
    </lineage>
</organism>
<keyword evidence="2" id="KW-1133">Transmembrane helix</keyword>
<keyword evidence="2 3" id="KW-0812">Transmembrane</keyword>
<feature type="region of interest" description="Disordered" evidence="1">
    <location>
        <begin position="1"/>
        <end position="28"/>
    </location>
</feature>
<evidence type="ECO:0000256" key="1">
    <source>
        <dbReference type="SAM" id="MobiDB-lite"/>
    </source>
</evidence>
<comment type="caution">
    <text evidence="3">The sequence shown here is derived from an EMBL/GenBank/DDBJ whole genome shotgun (WGS) entry which is preliminary data.</text>
</comment>